<proteinExistence type="predicted"/>
<protein>
    <recommendedName>
        <fullName evidence="4">Prefoldin subunit alpha</fullName>
    </recommendedName>
</protein>
<dbReference type="EMBL" id="NEXJ01000044">
    <property type="protein sequence ID" value="PSN91565.1"/>
    <property type="molecule type" value="Genomic_DNA"/>
</dbReference>
<name>A0A2R6AYW4_9ARCH</name>
<gene>
    <name evidence="2" type="ORF">B9Q08_02530</name>
</gene>
<reference evidence="2 3" key="1">
    <citation type="submission" date="2017-04" db="EMBL/GenBank/DDBJ databases">
        <title>Novel microbial lineages endemic to geothermal iron-oxide mats fill important gaps in the evolutionary history of Archaea.</title>
        <authorList>
            <person name="Jay Z.J."/>
            <person name="Beam J.P."/>
            <person name="Dlakic M."/>
            <person name="Rusch D.B."/>
            <person name="Kozubal M.A."/>
            <person name="Inskeep W.P."/>
        </authorList>
    </citation>
    <scope>NUCLEOTIDE SEQUENCE [LARGE SCALE GENOMIC DNA]</scope>
    <source>
        <strain evidence="2">ECH_B_SAG-M15</strain>
    </source>
</reference>
<evidence type="ECO:0000256" key="1">
    <source>
        <dbReference type="SAM" id="Coils"/>
    </source>
</evidence>
<comment type="caution">
    <text evidence="2">The sequence shown here is derived from an EMBL/GenBank/DDBJ whole genome shotgun (WGS) entry which is preliminary data.</text>
</comment>
<feature type="coiled-coil region" evidence="1">
    <location>
        <begin position="13"/>
        <end position="47"/>
    </location>
</feature>
<keyword evidence="1" id="KW-0175">Coiled coil</keyword>
<evidence type="ECO:0008006" key="4">
    <source>
        <dbReference type="Google" id="ProtNLM"/>
    </source>
</evidence>
<dbReference type="Proteomes" id="UP000240490">
    <property type="component" value="Unassembled WGS sequence"/>
</dbReference>
<sequence>MELKTYKSVGDLIKELDDEVNRIKTVLGEYLRRLDESRARVEKIKKAQEAIAKLTGGRGQMPVKPTTSQTIDLMGLKVIINVSPDEEAEVLEESVRTLQDKLNVLQRVRKALEPLSTLDEGGTAITAVMSDNIPTRLMLKVV</sequence>
<evidence type="ECO:0000313" key="2">
    <source>
        <dbReference type="EMBL" id="PSN91565.1"/>
    </source>
</evidence>
<organism evidence="2 3">
    <name type="scientific">Candidatus Marsarchaeota G2 archaeon ECH_B_SAG-M15</name>
    <dbReference type="NCBI Taxonomy" id="1978162"/>
    <lineage>
        <taxon>Archaea</taxon>
        <taxon>Candidatus Marsarchaeota</taxon>
        <taxon>Candidatus Marsarchaeota group 2</taxon>
    </lineage>
</organism>
<accession>A0A2R6AYW4</accession>
<evidence type="ECO:0000313" key="3">
    <source>
        <dbReference type="Proteomes" id="UP000240490"/>
    </source>
</evidence>
<dbReference type="AlphaFoldDB" id="A0A2R6AYW4"/>